<dbReference type="InterPro" id="IPR002048">
    <property type="entry name" value="EF_hand_dom"/>
</dbReference>
<gene>
    <name evidence="3" type="ORF">PSON_ATCC_30995.1.T1660042</name>
</gene>
<evidence type="ECO:0000313" key="4">
    <source>
        <dbReference type="Proteomes" id="UP000692954"/>
    </source>
</evidence>
<dbReference type="EMBL" id="CAJJDN010000166">
    <property type="protein sequence ID" value="CAD8126264.1"/>
    <property type="molecule type" value="Genomic_DNA"/>
</dbReference>
<accession>A0A8S1RGA9</accession>
<feature type="domain" description="EF-hand" evidence="2">
    <location>
        <begin position="70"/>
        <end position="105"/>
    </location>
</feature>
<dbReference type="GO" id="GO:0005634">
    <property type="term" value="C:nucleus"/>
    <property type="evidence" value="ECO:0007669"/>
    <property type="project" value="TreeGrafter"/>
</dbReference>
<organism evidence="3 4">
    <name type="scientific">Paramecium sonneborni</name>
    <dbReference type="NCBI Taxonomy" id="65129"/>
    <lineage>
        <taxon>Eukaryota</taxon>
        <taxon>Sar</taxon>
        <taxon>Alveolata</taxon>
        <taxon>Ciliophora</taxon>
        <taxon>Intramacronucleata</taxon>
        <taxon>Oligohymenophorea</taxon>
        <taxon>Peniculida</taxon>
        <taxon>Parameciidae</taxon>
        <taxon>Paramecium</taxon>
    </lineage>
</organism>
<comment type="caution">
    <text evidence="3">The sequence shown here is derived from an EMBL/GenBank/DDBJ whole genome shotgun (WGS) entry which is preliminary data.</text>
</comment>
<sequence length="211" mass="24446">MRSTNNRRQEQVMTSQYVTPQGICDQEQAKAIAKKLFDLYDRDRNGIIDGQEVSPMLIDAYRGMSKAFNPTQADVDTFVQVLDVNRDGKITYQDVENYALRILAGIQPLPSYSIQLPPQRQYNRMVEERLEVARRLFKKFDVTQCGYLTRNEVPGLLRETYKQLNIEFEPTPQDVQAWMDMTDTDCDGKVALQDFEQSIIRSLQEQGISLY</sequence>
<name>A0A8S1RGA9_9CILI</name>
<feature type="domain" description="EF-hand" evidence="2">
    <location>
        <begin position="170"/>
        <end position="205"/>
    </location>
</feature>
<evidence type="ECO:0000313" key="3">
    <source>
        <dbReference type="EMBL" id="CAD8126264.1"/>
    </source>
</evidence>
<keyword evidence="4" id="KW-1185">Reference proteome</keyword>
<dbReference type="Pfam" id="PF13499">
    <property type="entry name" value="EF-hand_7"/>
    <property type="match status" value="2"/>
</dbReference>
<proteinExistence type="predicted"/>
<dbReference type="InterPro" id="IPR018247">
    <property type="entry name" value="EF_Hand_1_Ca_BS"/>
</dbReference>
<dbReference type="InterPro" id="IPR051001">
    <property type="entry name" value="Calbindin_Ca-bind"/>
</dbReference>
<feature type="domain" description="EF-hand" evidence="2">
    <location>
        <begin position="128"/>
        <end position="163"/>
    </location>
</feature>
<protein>
    <recommendedName>
        <fullName evidence="2">EF-hand domain-containing protein</fullName>
    </recommendedName>
</protein>
<evidence type="ECO:0000256" key="1">
    <source>
        <dbReference type="ARBA" id="ARBA00022837"/>
    </source>
</evidence>
<reference evidence="3" key="1">
    <citation type="submission" date="2021-01" db="EMBL/GenBank/DDBJ databases">
        <authorList>
            <consortium name="Genoscope - CEA"/>
            <person name="William W."/>
        </authorList>
    </citation>
    <scope>NUCLEOTIDE SEQUENCE</scope>
</reference>
<dbReference type="Proteomes" id="UP000692954">
    <property type="component" value="Unassembled WGS sequence"/>
</dbReference>
<feature type="domain" description="EF-hand" evidence="2">
    <location>
        <begin position="28"/>
        <end position="63"/>
    </location>
</feature>
<dbReference type="PANTHER" id="PTHR19972">
    <property type="entry name" value="CALBINDIN"/>
    <property type="match status" value="1"/>
</dbReference>
<dbReference type="GO" id="GO:0005509">
    <property type="term" value="F:calcium ion binding"/>
    <property type="evidence" value="ECO:0007669"/>
    <property type="project" value="InterPro"/>
</dbReference>
<dbReference type="PROSITE" id="PS50222">
    <property type="entry name" value="EF_HAND_2"/>
    <property type="match status" value="4"/>
</dbReference>
<dbReference type="AlphaFoldDB" id="A0A8S1RGA9"/>
<evidence type="ECO:0000259" key="2">
    <source>
        <dbReference type="PROSITE" id="PS50222"/>
    </source>
</evidence>
<dbReference type="PANTHER" id="PTHR19972:SF10">
    <property type="entry name" value="CALBINDIN-32"/>
    <property type="match status" value="1"/>
</dbReference>
<dbReference type="GO" id="GO:0051480">
    <property type="term" value="P:regulation of cytosolic calcium ion concentration"/>
    <property type="evidence" value="ECO:0007669"/>
    <property type="project" value="TreeGrafter"/>
</dbReference>
<keyword evidence="1" id="KW-0106">Calcium</keyword>
<dbReference type="SMART" id="SM00054">
    <property type="entry name" value="EFh"/>
    <property type="match status" value="4"/>
</dbReference>
<dbReference type="GO" id="GO:0005829">
    <property type="term" value="C:cytosol"/>
    <property type="evidence" value="ECO:0007669"/>
    <property type="project" value="TreeGrafter"/>
</dbReference>
<dbReference type="OrthoDB" id="191686at2759"/>
<dbReference type="PROSITE" id="PS00018">
    <property type="entry name" value="EF_HAND_1"/>
    <property type="match status" value="3"/>
</dbReference>